<dbReference type="AlphaFoldDB" id="A0A932MN37"/>
<evidence type="ECO:0000313" key="3">
    <source>
        <dbReference type="Proteomes" id="UP000782312"/>
    </source>
</evidence>
<evidence type="ECO:0008006" key="4">
    <source>
        <dbReference type="Google" id="ProtNLM"/>
    </source>
</evidence>
<feature type="transmembrane region" description="Helical" evidence="1">
    <location>
        <begin position="165"/>
        <end position="188"/>
    </location>
</feature>
<reference evidence="2" key="1">
    <citation type="submission" date="2020-07" db="EMBL/GenBank/DDBJ databases">
        <title>Huge and variable diversity of episymbiotic CPR bacteria and DPANN archaea in groundwater ecosystems.</title>
        <authorList>
            <person name="He C.Y."/>
            <person name="Keren R."/>
            <person name="Whittaker M."/>
            <person name="Farag I.F."/>
            <person name="Doudna J."/>
            <person name="Cate J.H.D."/>
            <person name="Banfield J.F."/>
        </authorList>
    </citation>
    <scope>NUCLEOTIDE SEQUENCE</scope>
    <source>
        <strain evidence="2">NC_groundwater_763_Ag_S-0.2um_68_21</strain>
    </source>
</reference>
<evidence type="ECO:0000256" key="1">
    <source>
        <dbReference type="SAM" id="Phobius"/>
    </source>
</evidence>
<feature type="transmembrane region" description="Helical" evidence="1">
    <location>
        <begin position="365"/>
        <end position="388"/>
    </location>
</feature>
<keyword evidence="1" id="KW-0812">Transmembrane</keyword>
<feature type="transmembrane region" description="Helical" evidence="1">
    <location>
        <begin position="244"/>
        <end position="269"/>
    </location>
</feature>
<sequence length="531" mass="56568">MEPKPEPHRPSGSAAALFVALATALFLLGVSLKLQTPLTYWDSALLEWARSPSPSPAPAGTSPFFLILLKALASAGWLESGLLRWIQAGGSVLSAAAAFLLARRLWGSPRAGVLAYCLYLLHPAVVQGAHSLDMADASYYPAFASFWLLAFLAPGPDGWRRGFRLAAWSALAMGWKITSSLGLLLFAFPAAWRRKGGWRDFLATGAGLALFALLWWSLQSWERAGDSAGTAAESILAGRTPAAAAFHLMLGMAWLGPFLALLAAGGALALRARGAPRMGPLLWGTVLYLGGYWAAGGMNYGFPRYYVALLPLLCAFAANPEWIPRPGALSLALLLLPALALALWMPDPLLALNAGLREAYAAGGAAPALAELILPWAAGIGLAAGAAWAFRIPWANLLVLLALANALGLGAAQGRAPYATSYGYGERGRAEALGWLAENVPPGRAVLAPPNLEPGLRERGLRGAGHGAWRSREAVLAFLRRERPAAVVLGSTENSVWQLRWLLLEPPIELEACRERFRRIGTYRLCRLPPG</sequence>
<comment type="caution">
    <text evidence="2">The sequence shown here is derived from an EMBL/GenBank/DDBJ whole genome shotgun (WGS) entry which is preliminary data.</text>
</comment>
<evidence type="ECO:0000313" key="2">
    <source>
        <dbReference type="EMBL" id="MBI3127182.1"/>
    </source>
</evidence>
<feature type="transmembrane region" description="Helical" evidence="1">
    <location>
        <begin position="137"/>
        <end position="153"/>
    </location>
</feature>
<dbReference type="EMBL" id="JACPUR010000016">
    <property type="protein sequence ID" value="MBI3127182.1"/>
    <property type="molecule type" value="Genomic_DNA"/>
</dbReference>
<feature type="transmembrane region" description="Helical" evidence="1">
    <location>
        <begin position="322"/>
        <end position="344"/>
    </location>
</feature>
<keyword evidence="1" id="KW-0472">Membrane</keyword>
<gene>
    <name evidence="2" type="ORF">HYZ11_06230</name>
</gene>
<accession>A0A932MN37</accession>
<name>A0A932MN37_UNCTE</name>
<organism evidence="2 3">
    <name type="scientific">Tectimicrobiota bacterium</name>
    <dbReference type="NCBI Taxonomy" id="2528274"/>
    <lineage>
        <taxon>Bacteria</taxon>
        <taxon>Pseudomonadati</taxon>
        <taxon>Nitrospinota/Tectimicrobiota group</taxon>
        <taxon>Candidatus Tectimicrobiota</taxon>
    </lineage>
</organism>
<feature type="transmembrane region" description="Helical" evidence="1">
    <location>
        <begin position="200"/>
        <end position="218"/>
    </location>
</feature>
<protein>
    <recommendedName>
        <fullName evidence="4">Glycosyltransferase RgtA/B/C/D-like domain-containing protein</fullName>
    </recommendedName>
</protein>
<proteinExistence type="predicted"/>
<dbReference type="Proteomes" id="UP000782312">
    <property type="component" value="Unassembled WGS sequence"/>
</dbReference>
<feature type="transmembrane region" description="Helical" evidence="1">
    <location>
        <begin position="394"/>
        <end position="412"/>
    </location>
</feature>
<keyword evidence="1" id="KW-1133">Transmembrane helix</keyword>
<feature type="transmembrane region" description="Helical" evidence="1">
    <location>
        <begin position="281"/>
        <end position="302"/>
    </location>
</feature>